<organism evidence="2 3">
    <name type="scientific">Perkinsus olseni</name>
    <name type="common">Perkinsus atlanticus</name>
    <dbReference type="NCBI Taxonomy" id="32597"/>
    <lineage>
        <taxon>Eukaryota</taxon>
        <taxon>Sar</taxon>
        <taxon>Alveolata</taxon>
        <taxon>Perkinsozoa</taxon>
        <taxon>Perkinsea</taxon>
        <taxon>Perkinsida</taxon>
        <taxon>Perkinsidae</taxon>
        <taxon>Perkinsus</taxon>
    </lineage>
</organism>
<reference evidence="2 3" key="1">
    <citation type="submission" date="2020-04" db="EMBL/GenBank/DDBJ databases">
        <title>Perkinsus olseni comparative genomics.</title>
        <authorList>
            <person name="Bogema D.R."/>
        </authorList>
    </citation>
    <scope>NUCLEOTIDE SEQUENCE [LARGE SCALE GENOMIC DNA]</scope>
    <source>
        <strain evidence="2">00978-12</strain>
    </source>
</reference>
<evidence type="ECO:0000313" key="3">
    <source>
        <dbReference type="Proteomes" id="UP000541610"/>
    </source>
</evidence>
<dbReference type="PANTHER" id="PTHR11802">
    <property type="entry name" value="SERINE PROTEASE FAMILY S10 SERINE CARBOXYPEPTIDASE"/>
    <property type="match status" value="1"/>
</dbReference>
<dbReference type="InterPro" id="IPR029058">
    <property type="entry name" value="AB_hydrolase_fold"/>
</dbReference>
<protein>
    <submittedName>
        <fullName evidence="2">Uncharacterized protein</fullName>
    </submittedName>
</protein>
<dbReference type="InterPro" id="IPR001563">
    <property type="entry name" value="Peptidase_S10"/>
</dbReference>
<proteinExistence type="inferred from homology"/>
<dbReference type="Gene3D" id="3.40.50.1820">
    <property type="entry name" value="alpha/beta hydrolase"/>
    <property type="match status" value="2"/>
</dbReference>
<comment type="caution">
    <text evidence="2">The sequence shown here is derived from an EMBL/GenBank/DDBJ whole genome shotgun (WGS) entry which is preliminary data.</text>
</comment>
<dbReference type="PANTHER" id="PTHR11802:SF201">
    <property type="entry name" value="CARBOXYPEPTIDASE"/>
    <property type="match status" value="1"/>
</dbReference>
<dbReference type="GO" id="GO:0004185">
    <property type="term" value="F:serine-type carboxypeptidase activity"/>
    <property type="evidence" value="ECO:0007669"/>
    <property type="project" value="InterPro"/>
</dbReference>
<dbReference type="SUPFAM" id="SSF53474">
    <property type="entry name" value="alpha/beta-Hydrolases"/>
    <property type="match status" value="1"/>
</dbReference>
<evidence type="ECO:0000256" key="1">
    <source>
        <dbReference type="ARBA" id="ARBA00009431"/>
    </source>
</evidence>
<dbReference type="EMBL" id="JABANP010000043">
    <property type="protein sequence ID" value="KAF4693615.1"/>
    <property type="molecule type" value="Genomic_DNA"/>
</dbReference>
<sequence length="229" mass="25865">MYFDQPAGVGFSRGPIPKSSVEAAESTYLALSEFFRSRPEYNTRVFLAGQSYAGHYIPPLAVKLKQRTSRVRLEGIILGNAEVTAFLNSQTVRRFFGRDLVWQLASTEVYGEFEREMACNFHQILPDLLHEGLRILVFAGDRDLACNWMGSLAWMKELRWRGMIGFRKATPFEYELPNGDPIGNLKTYTLPDAGGQLAFIRVYGIGHSVAMEAPQGALKMVDDFLYHNL</sequence>
<gene>
    <name evidence="2" type="ORF">FOZ60_010539</name>
</gene>
<dbReference type="AlphaFoldDB" id="A0A7J6PBX2"/>
<accession>A0A7J6PBX2</accession>
<dbReference type="Pfam" id="PF00450">
    <property type="entry name" value="Peptidase_S10"/>
    <property type="match status" value="1"/>
</dbReference>
<dbReference type="GO" id="GO:0006508">
    <property type="term" value="P:proteolysis"/>
    <property type="evidence" value="ECO:0007669"/>
    <property type="project" value="InterPro"/>
</dbReference>
<evidence type="ECO:0000313" key="2">
    <source>
        <dbReference type="EMBL" id="KAF4693615.1"/>
    </source>
</evidence>
<name>A0A7J6PBX2_PEROL</name>
<dbReference type="Proteomes" id="UP000541610">
    <property type="component" value="Unassembled WGS sequence"/>
</dbReference>
<dbReference type="PRINTS" id="PR00724">
    <property type="entry name" value="CRBOXYPTASEC"/>
</dbReference>
<comment type="similarity">
    <text evidence="1">Belongs to the peptidase S10 family.</text>
</comment>
<dbReference type="OrthoDB" id="443318at2759"/>